<dbReference type="NCBIfam" id="TIGR04178">
    <property type="entry name" value="exo_archaeo"/>
    <property type="match status" value="1"/>
</dbReference>
<accession>A0A9X3Z6Y9</accession>
<dbReference type="InterPro" id="IPR013426">
    <property type="entry name" value="EpsH-like"/>
</dbReference>
<keyword evidence="2" id="KW-1003">Cell membrane</keyword>
<dbReference type="NCBIfam" id="TIGR03109">
    <property type="entry name" value="exosort_XrtA"/>
    <property type="match status" value="1"/>
</dbReference>
<evidence type="ECO:0000256" key="3">
    <source>
        <dbReference type="ARBA" id="ARBA00022670"/>
    </source>
</evidence>
<dbReference type="RefSeq" id="WP_274943307.1">
    <property type="nucleotide sequence ID" value="NZ_JANWOI010000002.1"/>
</dbReference>
<keyword evidence="6 8" id="KW-1133">Transmembrane helix</keyword>
<feature type="transmembrane region" description="Helical" evidence="8">
    <location>
        <begin position="14"/>
        <end position="32"/>
    </location>
</feature>
<keyword evidence="5 10" id="KW-0378">Hydrolase</keyword>
<dbReference type="InterPro" id="IPR019127">
    <property type="entry name" value="Exosortase"/>
</dbReference>
<dbReference type="NCBIfam" id="TIGR02602">
    <property type="entry name" value="8TM_EpsH"/>
    <property type="match status" value="1"/>
</dbReference>
<dbReference type="GO" id="GO:0008233">
    <property type="term" value="F:peptidase activity"/>
    <property type="evidence" value="ECO:0007669"/>
    <property type="project" value="UniProtKB-KW"/>
</dbReference>
<protein>
    <submittedName>
        <fullName evidence="10">Exosortase A</fullName>
        <ecNumber evidence="10">3.4.22.-</ecNumber>
    </submittedName>
</protein>
<feature type="transmembrane region" description="Helical" evidence="8">
    <location>
        <begin position="255"/>
        <end position="279"/>
    </location>
</feature>
<dbReference type="Proteomes" id="UP001141619">
    <property type="component" value="Unassembled WGS sequence"/>
</dbReference>
<evidence type="ECO:0000256" key="6">
    <source>
        <dbReference type="ARBA" id="ARBA00022989"/>
    </source>
</evidence>
<dbReference type="GO" id="GO:0005886">
    <property type="term" value="C:plasma membrane"/>
    <property type="evidence" value="ECO:0007669"/>
    <property type="project" value="UniProtKB-SubCell"/>
</dbReference>
<feature type="transmembrane region" description="Helical" evidence="8">
    <location>
        <begin position="217"/>
        <end position="243"/>
    </location>
</feature>
<keyword evidence="7 8" id="KW-0472">Membrane</keyword>
<evidence type="ECO:0000256" key="5">
    <source>
        <dbReference type="ARBA" id="ARBA00022801"/>
    </source>
</evidence>
<keyword evidence="4 8" id="KW-0812">Transmembrane</keyword>
<sequence length="508" mass="55994">MVEQAVMGDIRSRIWLRGGLLWLALSVALLGFYSQTTLAMFETWWVSVSYQHCLLIPLIVAFLVWERRGLFKLTVPEPSYWGVAALAGAACLWLLGRLVGALVVQEFALVFSLQALVLALFGWTVVRALIFPLFFMLFLVPVGDVLVQPLQNITADMSVWLLQILNVPTFREGVFISTPSGNFHVAEACSGVRYLVAMLPLGLLFANMSFTSIWRRGAVVALALIVPIIANGIRAFGIIYIAYLSDNEYALGVDHLIYGWIFFAFVTLLLIGIGMMFSDKPLDAPAADYSWVRAPVRQPLVARGTGIAAISAMVMAFAAFGAMRFDAMPASVVMPQMTPPAVSGAWRYAGTAEIDDWQPVFNGAAGHLSARYVRETDGAGVILYYAYYPYQRDGAELIQFSNTLTPEGWDWNGTRKIARKGLPVMESQIANRGRNRLVWSWYWVDGQQSADRIQTKLYHLWARLSGGQDAGAVAAFATDVGHRTEDAPATLDDFLAHATSSLPGFPVK</sequence>
<dbReference type="GO" id="GO:0006508">
    <property type="term" value="P:proteolysis"/>
    <property type="evidence" value="ECO:0007669"/>
    <property type="project" value="UniProtKB-KW"/>
</dbReference>
<gene>
    <name evidence="10" type="primary">xrtA</name>
    <name evidence="10" type="ORF">NYP16_06520</name>
</gene>
<feature type="domain" description="Methanolan biosynthesis EpsI" evidence="9">
    <location>
        <begin position="310"/>
        <end position="504"/>
    </location>
</feature>
<organism evidence="10 11">
    <name type="scientific">Govanella unica</name>
    <dbReference type="NCBI Taxonomy" id="2975056"/>
    <lineage>
        <taxon>Bacteria</taxon>
        <taxon>Pseudomonadati</taxon>
        <taxon>Pseudomonadota</taxon>
        <taxon>Alphaproteobacteria</taxon>
        <taxon>Emcibacterales</taxon>
        <taxon>Govanellaceae</taxon>
        <taxon>Govanella</taxon>
    </lineage>
</organism>
<comment type="subcellular location">
    <subcellularLocation>
        <location evidence="1">Cell membrane</location>
        <topology evidence="1">Multi-pass membrane protein</topology>
    </subcellularLocation>
</comment>
<dbReference type="EMBL" id="JANWOI010000002">
    <property type="protein sequence ID" value="MDA5193607.1"/>
    <property type="molecule type" value="Genomic_DNA"/>
</dbReference>
<evidence type="ECO:0000259" key="9">
    <source>
        <dbReference type="Pfam" id="PF11984"/>
    </source>
</evidence>
<feature type="transmembrane region" description="Helical" evidence="8">
    <location>
        <begin position="192"/>
        <end position="210"/>
    </location>
</feature>
<name>A0A9X3Z6Y9_9PROT</name>
<feature type="transmembrane region" description="Helical" evidence="8">
    <location>
        <begin position="44"/>
        <end position="65"/>
    </location>
</feature>
<dbReference type="NCBIfam" id="TIGR02914">
    <property type="entry name" value="EpsI_fam"/>
    <property type="match status" value="1"/>
</dbReference>
<evidence type="ECO:0000256" key="7">
    <source>
        <dbReference type="ARBA" id="ARBA00023136"/>
    </source>
</evidence>
<evidence type="ECO:0000256" key="1">
    <source>
        <dbReference type="ARBA" id="ARBA00004651"/>
    </source>
</evidence>
<dbReference type="Pfam" id="PF09721">
    <property type="entry name" value="Exosortase_EpsH"/>
    <property type="match status" value="1"/>
</dbReference>
<dbReference type="EC" id="3.4.22.-" evidence="10"/>
<evidence type="ECO:0000313" key="11">
    <source>
        <dbReference type="Proteomes" id="UP001141619"/>
    </source>
</evidence>
<evidence type="ECO:0000256" key="4">
    <source>
        <dbReference type="ARBA" id="ARBA00022692"/>
    </source>
</evidence>
<evidence type="ECO:0000313" key="10">
    <source>
        <dbReference type="EMBL" id="MDA5193607.1"/>
    </source>
</evidence>
<reference evidence="10" key="2">
    <citation type="journal article" date="2023" name="Syst. Appl. Microbiol.">
        <title>Govania unica gen. nov., sp. nov., a rare biosphere bacterium that represents a novel family in the class Alphaproteobacteria.</title>
        <authorList>
            <person name="Vandamme P."/>
            <person name="Peeters C."/>
            <person name="Hettiarachchi A."/>
            <person name="Cnockaert M."/>
            <person name="Carlier A."/>
        </authorList>
    </citation>
    <scope>NUCLEOTIDE SEQUENCE</scope>
    <source>
        <strain evidence="10">LMG 31809</strain>
    </source>
</reference>
<keyword evidence="11" id="KW-1185">Reference proteome</keyword>
<feature type="transmembrane region" description="Helical" evidence="8">
    <location>
        <begin position="300"/>
        <end position="323"/>
    </location>
</feature>
<comment type="caution">
    <text evidence="10">The sequence shown here is derived from an EMBL/GenBank/DDBJ whole genome shotgun (WGS) entry which is preliminary data.</text>
</comment>
<dbReference type="InterPro" id="IPR014263">
    <property type="entry name" value="Methanolan_biosynth_EpsI"/>
</dbReference>
<evidence type="ECO:0000256" key="2">
    <source>
        <dbReference type="ARBA" id="ARBA00022475"/>
    </source>
</evidence>
<feature type="transmembrane region" description="Helical" evidence="8">
    <location>
        <begin position="116"/>
        <end position="140"/>
    </location>
</feature>
<dbReference type="InterPro" id="IPR017540">
    <property type="entry name" value="Exosortase-1"/>
</dbReference>
<dbReference type="Pfam" id="PF11984">
    <property type="entry name" value="DUF3485"/>
    <property type="match status" value="1"/>
</dbReference>
<keyword evidence="3" id="KW-0645">Protease</keyword>
<dbReference type="AlphaFoldDB" id="A0A9X3Z6Y9"/>
<dbReference type="InterPro" id="IPR026392">
    <property type="entry name" value="Exo/Archaeosortase_dom"/>
</dbReference>
<evidence type="ECO:0000256" key="8">
    <source>
        <dbReference type="SAM" id="Phobius"/>
    </source>
</evidence>
<proteinExistence type="predicted"/>
<feature type="transmembrane region" description="Helical" evidence="8">
    <location>
        <begin position="80"/>
        <end position="104"/>
    </location>
</feature>
<reference evidence="10" key="1">
    <citation type="submission" date="2022-08" db="EMBL/GenBank/DDBJ databases">
        <authorList>
            <person name="Vandamme P."/>
            <person name="Hettiarachchi A."/>
            <person name="Peeters C."/>
            <person name="Cnockaert M."/>
            <person name="Carlier A."/>
        </authorList>
    </citation>
    <scope>NUCLEOTIDE SEQUENCE</scope>
    <source>
        <strain evidence="10">LMG 31809</strain>
    </source>
</reference>